<dbReference type="PROSITE" id="PS51257">
    <property type="entry name" value="PROKAR_LIPOPROTEIN"/>
    <property type="match status" value="1"/>
</dbReference>
<organism evidence="6 7">
    <name type="scientific">Paludifilum halophilum</name>
    <dbReference type="NCBI Taxonomy" id="1642702"/>
    <lineage>
        <taxon>Bacteria</taxon>
        <taxon>Bacillati</taxon>
        <taxon>Bacillota</taxon>
        <taxon>Bacilli</taxon>
        <taxon>Bacillales</taxon>
        <taxon>Thermoactinomycetaceae</taxon>
        <taxon>Paludifilum</taxon>
    </lineage>
</organism>
<evidence type="ECO:0000256" key="4">
    <source>
        <dbReference type="ARBA" id="ARBA00022729"/>
    </source>
</evidence>
<dbReference type="SUPFAM" id="SSF53850">
    <property type="entry name" value="Periplasmic binding protein-like II"/>
    <property type="match status" value="1"/>
</dbReference>
<evidence type="ECO:0000313" key="7">
    <source>
        <dbReference type="Proteomes" id="UP000215459"/>
    </source>
</evidence>
<evidence type="ECO:0000256" key="3">
    <source>
        <dbReference type="ARBA" id="ARBA00022597"/>
    </source>
</evidence>
<comment type="subcellular location">
    <subcellularLocation>
        <location evidence="5">Cell membrane</location>
        <topology evidence="5">Lipid-anchor</topology>
    </subcellularLocation>
</comment>
<sequence>MKWRIWGSIAMIFLLTVGVLAGCGPQRDADPDKKEAGKEEKPEQLVIWENKEARHLKHTERMAEKYEEKTGIQVKVVGVDILKQQEKLTLDGPNNKGADVVTWPHDRIGEAAIKGLIQPIDVEEDRIHAYNKSALRAMQYDGKLYGLPRNTESIALIYNKDRMKEPPKTFEELIRFAEENTDPAKEKYGFLYEGENFYHDFFVFHAFGGYVFKDEGGRMNTEDIGLNNEGSIQAMETIGSWYKDQLIPRGLKADTVNGLFKEGKVAAVLNGPWAVKDYEDAGIDVGVSPIPPINGKDPKTFIGVKGLYVSAYTRNEYWATDLVRFLTGKEALQDRFKTTGEIPSRTDLLEHPIVKDDEQVNGFAEQAASGVPMPNVPEMSQVWDPMADAVSFVAKGEQTPKEALDGAVKQIKEKLQTQKQ</sequence>
<dbReference type="EMBL" id="NOWF01000012">
    <property type="protein sequence ID" value="OYD06465.1"/>
    <property type="molecule type" value="Genomic_DNA"/>
</dbReference>
<dbReference type="PANTHER" id="PTHR30061">
    <property type="entry name" value="MALTOSE-BINDING PERIPLASMIC PROTEIN"/>
    <property type="match status" value="1"/>
</dbReference>
<comment type="similarity">
    <text evidence="1 5">Belongs to the bacterial solute-binding protein 1 family.</text>
</comment>
<evidence type="ECO:0000256" key="1">
    <source>
        <dbReference type="ARBA" id="ARBA00008520"/>
    </source>
</evidence>
<keyword evidence="5" id="KW-1003">Cell membrane</keyword>
<dbReference type="Gene3D" id="3.40.190.10">
    <property type="entry name" value="Periplasmic binding protein-like II"/>
    <property type="match status" value="2"/>
</dbReference>
<accession>A0A235B4B9</accession>
<keyword evidence="2 5" id="KW-0813">Transport</keyword>
<reference evidence="6 7" key="1">
    <citation type="submission" date="2017-07" db="EMBL/GenBank/DDBJ databases">
        <title>The genome sequence of Paludifilum halophilum highlights mechanisms for microbial adaptation to high salt environemnts.</title>
        <authorList>
            <person name="Belbahri L."/>
        </authorList>
    </citation>
    <scope>NUCLEOTIDE SEQUENCE [LARGE SCALE GENOMIC DNA]</scope>
    <source>
        <strain evidence="6 7">DSM 102817</strain>
    </source>
</reference>
<dbReference type="PRINTS" id="PR00181">
    <property type="entry name" value="MALTOSEBP"/>
</dbReference>
<protein>
    <recommendedName>
        <fullName evidence="5">Maltodextrin-binding protein</fullName>
    </recommendedName>
</protein>
<evidence type="ECO:0000313" key="6">
    <source>
        <dbReference type="EMBL" id="OYD06465.1"/>
    </source>
</evidence>
<dbReference type="InterPro" id="IPR006059">
    <property type="entry name" value="SBP"/>
</dbReference>
<name>A0A235B4B9_9BACL</name>
<evidence type="ECO:0000256" key="2">
    <source>
        <dbReference type="ARBA" id="ARBA00022448"/>
    </source>
</evidence>
<keyword evidence="7" id="KW-1185">Reference proteome</keyword>
<keyword evidence="3 5" id="KW-0762">Sugar transport</keyword>
<keyword evidence="5" id="KW-0449">Lipoprotein</keyword>
<dbReference type="OrthoDB" id="9766758at2"/>
<dbReference type="InterPro" id="IPR006060">
    <property type="entry name" value="Maltose/Cyclodextrin-bd"/>
</dbReference>
<dbReference type="GO" id="GO:0015144">
    <property type="term" value="F:carbohydrate transmembrane transporter activity"/>
    <property type="evidence" value="ECO:0007669"/>
    <property type="project" value="InterPro"/>
</dbReference>
<dbReference type="GO" id="GO:0055052">
    <property type="term" value="C:ATP-binding cassette (ABC) transporter complex, substrate-binding subunit-containing"/>
    <property type="evidence" value="ECO:0007669"/>
    <property type="project" value="TreeGrafter"/>
</dbReference>
<evidence type="ECO:0000256" key="5">
    <source>
        <dbReference type="RuleBase" id="RU365005"/>
    </source>
</evidence>
<dbReference type="GO" id="GO:1901982">
    <property type="term" value="F:maltose binding"/>
    <property type="evidence" value="ECO:0007669"/>
    <property type="project" value="TreeGrafter"/>
</dbReference>
<comment type="caution">
    <text evidence="6">The sequence shown here is derived from an EMBL/GenBank/DDBJ whole genome shotgun (WGS) entry which is preliminary data.</text>
</comment>
<keyword evidence="5" id="KW-0472">Membrane</keyword>
<keyword evidence="4" id="KW-0732">Signal</keyword>
<gene>
    <name evidence="6" type="ORF">CHM34_16365</name>
</gene>
<dbReference type="RefSeq" id="WP_094265687.1">
    <property type="nucleotide sequence ID" value="NZ_NOWF01000012.1"/>
</dbReference>
<dbReference type="GO" id="GO:0042956">
    <property type="term" value="P:maltodextrin transmembrane transport"/>
    <property type="evidence" value="ECO:0007669"/>
    <property type="project" value="TreeGrafter"/>
</dbReference>
<dbReference type="AlphaFoldDB" id="A0A235B4B9"/>
<dbReference type="Proteomes" id="UP000215459">
    <property type="component" value="Unassembled WGS sequence"/>
</dbReference>
<dbReference type="GO" id="GO:0015768">
    <property type="term" value="P:maltose transport"/>
    <property type="evidence" value="ECO:0007669"/>
    <property type="project" value="TreeGrafter"/>
</dbReference>
<dbReference type="Pfam" id="PF13416">
    <property type="entry name" value="SBP_bac_8"/>
    <property type="match status" value="1"/>
</dbReference>
<dbReference type="PANTHER" id="PTHR30061:SF50">
    <property type="entry name" value="MALTOSE_MALTODEXTRIN-BINDING PERIPLASMIC PROTEIN"/>
    <property type="match status" value="1"/>
</dbReference>
<proteinExistence type="inferred from homology"/>